<gene>
    <name evidence="1" type="ORF">C943_01766</name>
</gene>
<dbReference type="AlphaFoldDB" id="M7XTJ8"/>
<protein>
    <submittedName>
        <fullName evidence="1">Uncharacterized protein</fullName>
    </submittedName>
</protein>
<dbReference type="STRING" id="1239962.C943_01766"/>
<keyword evidence="2" id="KW-1185">Reference proteome</keyword>
<proteinExistence type="predicted"/>
<evidence type="ECO:0000313" key="1">
    <source>
        <dbReference type="EMBL" id="EMS31807.1"/>
    </source>
</evidence>
<dbReference type="InParanoid" id="M7XTJ8"/>
<comment type="caution">
    <text evidence="1">The sequence shown here is derived from an EMBL/GenBank/DDBJ whole genome shotgun (WGS) entry which is preliminary data.</text>
</comment>
<accession>M7XTJ8</accession>
<organism evidence="1 2">
    <name type="scientific">Mariniradius saccharolyticus AK6</name>
    <dbReference type="NCBI Taxonomy" id="1239962"/>
    <lineage>
        <taxon>Bacteria</taxon>
        <taxon>Pseudomonadati</taxon>
        <taxon>Bacteroidota</taxon>
        <taxon>Cytophagia</taxon>
        <taxon>Cytophagales</taxon>
        <taxon>Cyclobacteriaceae</taxon>
        <taxon>Mariniradius</taxon>
    </lineage>
</organism>
<dbReference type="EMBL" id="AMZY02000017">
    <property type="protein sequence ID" value="EMS31807.1"/>
    <property type="molecule type" value="Genomic_DNA"/>
</dbReference>
<name>M7XTJ8_9BACT</name>
<evidence type="ECO:0000313" key="2">
    <source>
        <dbReference type="Proteomes" id="UP000010953"/>
    </source>
</evidence>
<sequence>METDNYPTLLIHSVTTGYKSRIGESHTMVAFEPWTPSPKIPDRYFQDFV</sequence>
<dbReference type="Proteomes" id="UP000010953">
    <property type="component" value="Unassembled WGS sequence"/>
</dbReference>
<reference evidence="1" key="1">
    <citation type="submission" date="2013-01" db="EMBL/GenBank/DDBJ databases">
        <title>Genome assembly of Mariniradius saccharolyticus AK6.</title>
        <authorList>
            <person name="Vaidya B."/>
            <person name="Khatri I."/>
            <person name="Tanuku N.R.S."/>
            <person name="Subramanian S."/>
            <person name="Pinnaka A."/>
        </authorList>
    </citation>
    <scope>NUCLEOTIDE SEQUENCE [LARGE SCALE GENOMIC DNA]</scope>
    <source>
        <strain evidence="1">AK6</strain>
    </source>
</reference>